<protein>
    <submittedName>
        <fullName evidence="3">2-polyprenyl-3-methyl-5-hydroxy-6-metoxy-1, 4-benzoquinol methylase</fullName>
    </submittedName>
</protein>
<proteinExistence type="predicted"/>
<dbReference type="SUPFAM" id="SSF53335">
    <property type="entry name" value="S-adenosyl-L-methionine-dependent methyltransferases"/>
    <property type="match status" value="1"/>
</dbReference>
<feature type="domain" description="Methyltransferase" evidence="2">
    <location>
        <begin position="65"/>
        <end position="155"/>
    </location>
</feature>
<sequence>MRLKGLKQRAEEPELMDDFTSGGRSLKEALRQLRWLNRIFGAAGPTLYGVKRLWLAAGKPSQMSILDIGSGSGDVNRILLRWADKHHIDLKIRLADITEEACGEARLLYQHESRIEVIQHDVFELQQGMADVITASQFVHHFSSKELPVIVGRMLSASRFGIVINDIHRHWIPWLAVWLVTRMLSRNRYIRHDGPLSVAKGFRLADWMSLKMSLKEGFPEIAFSFSWRPLFRYVAIGLKTSEEGSFEPLADNSDDRVDSEEKEAIGADQNGTDV</sequence>
<reference evidence="3 4" key="1">
    <citation type="submission" date="2021-03" db="EMBL/GenBank/DDBJ databases">
        <title>Genomic Encyclopedia of Type Strains, Phase IV (KMG-IV): sequencing the most valuable type-strain genomes for metagenomic binning, comparative biology and taxonomic classification.</title>
        <authorList>
            <person name="Goeker M."/>
        </authorList>
    </citation>
    <scope>NUCLEOTIDE SEQUENCE [LARGE SCALE GENOMIC DNA]</scope>
    <source>
        <strain evidence="3 4">DSM 26048</strain>
    </source>
</reference>
<name>A0ABS4J250_9BACL</name>
<evidence type="ECO:0000256" key="1">
    <source>
        <dbReference type="SAM" id="MobiDB-lite"/>
    </source>
</evidence>
<evidence type="ECO:0000259" key="2">
    <source>
        <dbReference type="Pfam" id="PF13649"/>
    </source>
</evidence>
<keyword evidence="4" id="KW-1185">Reference proteome</keyword>
<dbReference type="Proteomes" id="UP001519287">
    <property type="component" value="Unassembled WGS sequence"/>
</dbReference>
<dbReference type="EMBL" id="JAGGLB010000022">
    <property type="protein sequence ID" value="MBP1993922.1"/>
    <property type="molecule type" value="Genomic_DNA"/>
</dbReference>
<keyword evidence="3" id="KW-0489">Methyltransferase</keyword>
<dbReference type="InterPro" id="IPR029063">
    <property type="entry name" value="SAM-dependent_MTases_sf"/>
</dbReference>
<dbReference type="Pfam" id="PF13649">
    <property type="entry name" value="Methyltransf_25"/>
    <property type="match status" value="1"/>
</dbReference>
<dbReference type="Gene3D" id="3.40.50.150">
    <property type="entry name" value="Vaccinia Virus protein VP39"/>
    <property type="match status" value="1"/>
</dbReference>
<accession>A0ABS4J250</accession>
<dbReference type="GO" id="GO:0008168">
    <property type="term" value="F:methyltransferase activity"/>
    <property type="evidence" value="ECO:0007669"/>
    <property type="project" value="UniProtKB-KW"/>
</dbReference>
<comment type="caution">
    <text evidence="3">The sequence shown here is derived from an EMBL/GenBank/DDBJ whole genome shotgun (WGS) entry which is preliminary data.</text>
</comment>
<evidence type="ECO:0000313" key="3">
    <source>
        <dbReference type="EMBL" id="MBP1993922.1"/>
    </source>
</evidence>
<feature type="region of interest" description="Disordered" evidence="1">
    <location>
        <begin position="244"/>
        <end position="274"/>
    </location>
</feature>
<dbReference type="InterPro" id="IPR041698">
    <property type="entry name" value="Methyltransf_25"/>
</dbReference>
<keyword evidence="3" id="KW-0808">Transferase</keyword>
<organism evidence="3 4">
    <name type="scientific">Paenibacillus eucommiae</name>
    <dbReference type="NCBI Taxonomy" id="1355755"/>
    <lineage>
        <taxon>Bacteria</taxon>
        <taxon>Bacillati</taxon>
        <taxon>Bacillota</taxon>
        <taxon>Bacilli</taxon>
        <taxon>Bacillales</taxon>
        <taxon>Paenibacillaceae</taxon>
        <taxon>Paenibacillus</taxon>
    </lineage>
</organism>
<gene>
    <name evidence="3" type="ORF">J2Z66_005548</name>
</gene>
<evidence type="ECO:0000313" key="4">
    <source>
        <dbReference type="Proteomes" id="UP001519287"/>
    </source>
</evidence>
<dbReference type="RefSeq" id="WP_209975791.1">
    <property type="nucleotide sequence ID" value="NZ_JAGGLB010000022.1"/>
</dbReference>
<dbReference type="GO" id="GO:0032259">
    <property type="term" value="P:methylation"/>
    <property type="evidence" value="ECO:0007669"/>
    <property type="project" value="UniProtKB-KW"/>
</dbReference>